<protein>
    <submittedName>
        <fullName evidence="2">Recombination protein subunit</fullName>
    </submittedName>
</protein>
<evidence type="ECO:0000313" key="2">
    <source>
        <dbReference type="EMBL" id="ASU00687.1"/>
    </source>
</evidence>
<dbReference type="Proteomes" id="UP000221110">
    <property type="component" value="Segment"/>
</dbReference>
<dbReference type="Pfam" id="PF00149">
    <property type="entry name" value="Metallophos"/>
    <property type="match status" value="1"/>
</dbReference>
<dbReference type="GeneID" id="40089508"/>
<dbReference type="SUPFAM" id="SSF56300">
    <property type="entry name" value="Metallo-dependent phosphatases"/>
    <property type="match status" value="1"/>
</dbReference>
<dbReference type="Gene3D" id="3.60.21.10">
    <property type="match status" value="1"/>
</dbReference>
<name>A0A223LEI7_9CAUD</name>
<feature type="domain" description="Calcineurin-like phosphoesterase" evidence="1">
    <location>
        <begin position="1"/>
        <end position="189"/>
    </location>
</feature>
<evidence type="ECO:0000259" key="1">
    <source>
        <dbReference type="Pfam" id="PF00149"/>
    </source>
</evidence>
<evidence type="ECO:0000313" key="3">
    <source>
        <dbReference type="Proteomes" id="UP000221110"/>
    </source>
</evidence>
<dbReference type="EMBL" id="MF479730">
    <property type="protein sequence ID" value="ASU00687.1"/>
    <property type="molecule type" value="Genomic_DNA"/>
</dbReference>
<reference evidence="2 3" key="1">
    <citation type="submission" date="2017-07" db="EMBL/GenBank/DDBJ databases">
        <title>In vitro design and evaluation of phage cocktails against multidrug-resistant Aeromonas salmonicida.</title>
        <authorList>
            <person name="Chen L."/>
            <person name="Yuan S."/>
            <person name="Ma Y."/>
        </authorList>
    </citation>
    <scope>NUCLEOTIDE SEQUENCE [LARGE SCALE GENOMIC DNA]</scope>
</reference>
<proteinExistence type="predicted"/>
<sequence>MKLLHLGDMHNGVKDDDPWHENIAEHIIDQAVEYSKANGITQWLQSGDFFDVRKAVTQRTMEFVRTRITPKLKEAGIICYVIVGNHDMNKKDKIHPNSVTEILGKDETYVVIDKPTTVNFEGLDYDLIPWLCKENASDIFEFIKKSESPWCLGHWELSGFYFYKNIPSSGYSGDFLKKYEKVVSGHFHTQSGGENIHYIGTPYTITAGDEDDPRGFWVLDTETREFEFIPNSKTWHKRLTYPGVTLEEIRECSDCSVRLIANEVDEGLTKVEFLLSKIVHDLRTINKSAKIEVDSSSDITDDGETLTVSSMDTSGSSMTIMGLFAESVANSSIGAEHKEAIVIMANELYAEAIAS</sequence>
<dbReference type="KEGG" id="vg:40089508"/>
<organism evidence="2 3">
    <name type="scientific">Aeromonas phage AS-gz</name>
    <dbReference type="NCBI Taxonomy" id="2026082"/>
    <lineage>
        <taxon>Viruses</taxon>
        <taxon>Duplodnaviria</taxon>
        <taxon>Heunggongvirae</taxon>
        <taxon>Uroviricota</taxon>
        <taxon>Caudoviricetes</taxon>
        <taxon>Pantevenvirales</taxon>
        <taxon>Straboviridae</taxon>
        <taxon>Tulanevirus</taxon>
        <taxon>Tulanevirus asgz</taxon>
    </lineage>
</organism>
<dbReference type="RefSeq" id="YP_009613138.1">
    <property type="nucleotide sequence ID" value="NC_042019.1"/>
</dbReference>
<dbReference type="InterPro" id="IPR050535">
    <property type="entry name" value="DNA_Repair-Maintenance_Comp"/>
</dbReference>
<accession>A0A223LEI7</accession>
<dbReference type="PANTHER" id="PTHR30337:SF8">
    <property type="entry name" value="BLL4141 PROTEIN"/>
    <property type="match status" value="1"/>
</dbReference>
<dbReference type="InterPro" id="IPR029052">
    <property type="entry name" value="Metallo-depent_PP-like"/>
</dbReference>
<dbReference type="PANTHER" id="PTHR30337">
    <property type="entry name" value="COMPONENT OF ATP-DEPENDENT DSDNA EXONUCLEASE"/>
    <property type="match status" value="1"/>
</dbReference>
<dbReference type="InterPro" id="IPR004843">
    <property type="entry name" value="Calcineurin-like_PHP"/>
</dbReference>
<dbReference type="GO" id="GO:0016787">
    <property type="term" value="F:hydrolase activity"/>
    <property type="evidence" value="ECO:0007669"/>
    <property type="project" value="InterPro"/>
</dbReference>
<keyword evidence="3" id="KW-1185">Reference proteome</keyword>